<evidence type="ECO:0000256" key="1">
    <source>
        <dbReference type="SAM" id="SignalP"/>
    </source>
</evidence>
<dbReference type="KEGG" id="tle:Tlet_0402"/>
<name>A8F485_PSELT</name>
<organism evidence="2 3">
    <name type="scientific">Pseudothermotoga lettingae (strain ATCC BAA-301 / DSM 14385 / NBRC 107922 / TMO)</name>
    <name type="common">Thermotoga lettingae</name>
    <dbReference type="NCBI Taxonomy" id="416591"/>
    <lineage>
        <taxon>Bacteria</taxon>
        <taxon>Thermotogati</taxon>
        <taxon>Thermotogota</taxon>
        <taxon>Thermotogae</taxon>
        <taxon>Thermotogales</taxon>
        <taxon>Thermotogaceae</taxon>
        <taxon>Pseudothermotoga</taxon>
    </lineage>
</organism>
<dbReference type="Pfam" id="PF10092">
    <property type="entry name" value="DUF2330"/>
    <property type="match status" value="1"/>
</dbReference>
<dbReference type="EMBL" id="CP000812">
    <property type="protein sequence ID" value="ABV32969.1"/>
    <property type="molecule type" value="Genomic_DNA"/>
</dbReference>
<gene>
    <name evidence="2" type="ordered locus">Tlet_0402</name>
</gene>
<accession>A8F485</accession>
<dbReference type="HOGENOM" id="CLU_828642_0_0_0"/>
<evidence type="ECO:0000313" key="3">
    <source>
        <dbReference type="Proteomes" id="UP000002016"/>
    </source>
</evidence>
<dbReference type="AlphaFoldDB" id="A8F485"/>
<dbReference type="Proteomes" id="UP000002016">
    <property type="component" value="Chromosome"/>
</dbReference>
<dbReference type="STRING" id="416591.Tlet_0402"/>
<feature type="chain" id="PRO_5002720859" evidence="1">
    <location>
        <begin position="20"/>
        <end position="335"/>
    </location>
</feature>
<feature type="signal peptide" evidence="1">
    <location>
        <begin position="1"/>
        <end position="19"/>
    </location>
</feature>
<dbReference type="InterPro" id="IPR019283">
    <property type="entry name" value="DUF2330"/>
</dbReference>
<keyword evidence="3" id="KW-1185">Reference proteome</keyword>
<keyword evidence="1" id="KW-0732">Signal</keyword>
<dbReference type="eggNOG" id="ENOG502ZTMH">
    <property type="taxonomic scope" value="Bacteria"/>
</dbReference>
<reference evidence="2 3" key="2">
    <citation type="journal article" date="2009" name="Proc. Natl. Acad. Sci. U.S.A.">
        <title>On the chimeric nature, thermophilic origin, and phylogenetic placement of the Thermotogales.</title>
        <authorList>
            <person name="Zhaxybayeva O."/>
            <person name="Swithers K.S."/>
            <person name="Lapierre P."/>
            <person name="Fournier G.P."/>
            <person name="Bickhart D.M."/>
            <person name="DeBoy R.T."/>
            <person name="Nelson K.E."/>
            <person name="Nesbo C.L."/>
            <person name="Doolittle W.F."/>
            <person name="Gogarten J.P."/>
            <person name="Noll K.M."/>
        </authorList>
    </citation>
    <scope>NUCLEOTIDE SEQUENCE [LARGE SCALE GENOMIC DNA]</scope>
    <source>
        <strain evidence="3">ATCC BAA-301 / DSM 14385 / NBRC 107922 / TMO</strain>
    </source>
</reference>
<reference evidence="2 3" key="1">
    <citation type="submission" date="2007-08" db="EMBL/GenBank/DDBJ databases">
        <title>Complete sequence of Thermotoga lettingae TMO.</title>
        <authorList>
            <consortium name="US DOE Joint Genome Institute"/>
            <person name="Copeland A."/>
            <person name="Lucas S."/>
            <person name="Lapidus A."/>
            <person name="Barry K."/>
            <person name="Glavina del Rio T."/>
            <person name="Dalin E."/>
            <person name="Tice H."/>
            <person name="Pitluck S."/>
            <person name="Foster B."/>
            <person name="Bruce D."/>
            <person name="Schmutz J."/>
            <person name="Larimer F."/>
            <person name="Land M."/>
            <person name="Hauser L."/>
            <person name="Kyrpides N."/>
            <person name="Mikhailova N."/>
            <person name="Nelson K."/>
            <person name="Gogarten J.P."/>
            <person name="Noll K."/>
            <person name="Richardson P."/>
        </authorList>
    </citation>
    <scope>NUCLEOTIDE SEQUENCE [LARGE SCALE GENOMIC DNA]</scope>
    <source>
        <strain evidence="3">ATCC BAA-301 / DSM 14385 / NBRC 107922 / TMO</strain>
    </source>
</reference>
<protein>
    <submittedName>
        <fullName evidence="2">Kunitz/bovine pancreatic trypsin inhibitor domain protein</fullName>
    </submittedName>
</protein>
<proteinExistence type="predicted"/>
<sequence length="335" mass="39400" precursor="true">MLKKFLILLFSTIALKIYADMGAIHATDAVINENSQKAIIFHNGDEEILILSTDLVADKETIIVRFIPFPSQPQVDLAFPKVFETASELIKKYKLQLLEMSKGGLSSQGVEMRFHERLGAHDITIIKINDRFQFREWVNDFFQKNGMSYKKEYPEIEKIIEDYVERNITYFVFDLVKVSENIHLIEPIMYRFKNRKIYYPLKTTNTFKNQGEVDLILITPWTVCFPSQTPFEEYEGFPEYPASTRATTSANIAIYDINKIYPNAENFFKDKRTIIQLIRISYPDNYKFNNDLFIDLSKTLPYAVELAPDYDPFNNIFKDEEDIEKDIFSRWKKEE</sequence>
<evidence type="ECO:0000313" key="2">
    <source>
        <dbReference type="EMBL" id="ABV32969.1"/>
    </source>
</evidence>
<dbReference type="RefSeq" id="WP_012002450.1">
    <property type="nucleotide sequence ID" value="NC_009828.1"/>
</dbReference>